<dbReference type="InterPro" id="IPR036291">
    <property type="entry name" value="NAD(P)-bd_dom_sf"/>
</dbReference>
<accession>A0AAC9ANI9</accession>
<dbReference type="Gene3D" id="3.30.1780.10">
    <property type="entry name" value="ornithine cyclodeaminase, domain 1"/>
    <property type="match status" value="1"/>
</dbReference>
<dbReference type="Pfam" id="PF02423">
    <property type="entry name" value="OCD_Mu_crystall"/>
    <property type="match status" value="1"/>
</dbReference>
<protein>
    <submittedName>
        <fullName evidence="1">Ornithine cyclodeaminase</fullName>
    </submittedName>
</protein>
<dbReference type="PANTHER" id="PTHR13812:SF19">
    <property type="entry name" value="KETIMINE REDUCTASE MU-CRYSTALLIN"/>
    <property type="match status" value="1"/>
</dbReference>
<evidence type="ECO:0000313" key="4">
    <source>
        <dbReference type="Proteomes" id="UP000178666"/>
    </source>
</evidence>
<gene>
    <name evidence="2" type="ORF">A8L58_10430</name>
    <name evidence="1" type="ORF">AXH35_08990</name>
</gene>
<dbReference type="InterPro" id="IPR003462">
    <property type="entry name" value="ODC_Mu_crystall"/>
</dbReference>
<keyword evidence="4" id="KW-1185">Reference proteome</keyword>
<reference evidence="1 3" key="2">
    <citation type="submission" date="2016-02" db="EMBL/GenBank/DDBJ databases">
        <title>Complete Genome Sequence of Propionibacterium acidipropionici ATCC 55737.</title>
        <authorList>
            <person name="Luna Flores C.H."/>
            <person name="Nielsen L.K."/>
            <person name="Marcellin E."/>
        </authorList>
    </citation>
    <scope>NUCLEOTIDE SEQUENCE [LARGE SCALE GENOMIC DNA]</scope>
    <source>
        <strain evidence="1 3">ATCC 55737</strain>
    </source>
</reference>
<dbReference type="AlphaFoldDB" id="A0AAC9ANI9"/>
<dbReference type="Gene3D" id="3.40.50.720">
    <property type="entry name" value="NAD(P)-binding Rossmann-like Domain"/>
    <property type="match status" value="1"/>
</dbReference>
<evidence type="ECO:0000313" key="3">
    <source>
        <dbReference type="Proteomes" id="UP000075221"/>
    </source>
</evidence>
<proteinExistence type="predicted"/>
<sequence>MTTPRHLDAATITAALSPAAAVGAIADALLGGYDPASDIARASPPTSSGQFLLMPSEVADVAGVKVATVAPDNPDIGLPRIQASYLLYDARTLTLRATLDGTALTALRTPAVSVAAVRPVLDRFTEPLRVVVYGAGPQAIGHVQALAAIAPDPLAEVTFIVRHPEAAAPGVRELGEVAGTKESRARTAVRGAQVIVCATTARTPLFPAEAVASNAVVIAVGSHEPDARELPSALLARSTVIVEDPGTALREAGDIILAVDDGAITGEDLVPMRDALTGTTAIPTDRPTVFKSVGMSWQDLVIANAALRATVHQL</sequence>
<dbReference type="GO" id="GO:0005737">
    <property type="term" value="C:cytoplasm"/>
    <property type="evidence" value="ECO:0007669"/>
    <property type="project" value="TreeGrafter"/>
</dbReference>
<dbReference type="EMBL" id="CP014352">
    <property type="protein sequence ID" value="AMS05561.1"/>
    <property type="molecule type" value="Genomic_DNA"/>
</dbReference>
<dbReference type="InterPro" id="IPR023401">
    <property type="entry name" value="ODC_N"/>
</dbReference>
<dbReference type="PANTHER" id="PTHR13812">
    <property type="entry name" value="KETIMINE REDUCTASE MU-CRYSTALLIN"/>
    <property type="match status" value="1"/>
</dbReference>
<dbReference type="PIRSF" id="PIRSF001439">
    <property type="entry name" value="CryM"/>
    <property type="match status" value="1"/>
</dbReference>
<evidence type="ECO:0000313" key="2">
    <source>
        <dbReference type="EMBL" id="AOZ47031.1"/>
    </source>
</evidence>
<organism evidence="1 3">
    <name type="scientific">Acidipropionibacterium acidipropionici</name>
    <dbReference type="NCBI Taxonomy" id="1748"/>
    <lineage>
        <taxon>Bacteria</taxon>
        <taxon>Bacillati</taxon>
        <taxon>Actinomycetota</taxon>
        <taxon>Actinomycetes</taxon>
        <taxon>Propionibacteriales</taxon>
        <taxon>Propionibacteriaceae</taxon>
        <taxon>Acidipropionibacterium</taxon>
    </lineage>
</organism>
<dbReference type="RefSeq" id="WP_062819640.1">
    <property type="nucleotide sequence ID" value="NZ_CP014352.1"/>
</dbReference>
<evidence type="ECO:0000313" key="1">
    <source>
        <dbReference type="EMBL" id="AMS05561.1"/>
    </source>
</evidence>
<dbReference type="EMBL" id="CP015970">
    <property type="protein sequence ID" value="AOZ47031.1"/>
    <property type="molecule type" value="Genomic_DNA"/>
</dbReference>
<dbReference type="Proteomes" id="UP000178666">
    <property type="component" value="Chromosome"/>
</dbReference>
<dbReference type="SUPFAM" id="SSF51735">
    <property type="entry name" value="NAD(P)-binding Rossmann-fold domains"/>
    <property type="match status" value="1"/>
</dbReference>
<dbReference type="Proteomes" id="UP000075221">
    <property type="component" value="Chromosome"/>
</dbReference>
<reference evidence="2 4" key="1">
    <citation type="journal article" date="2016" name="Plant Dis.">
        <title>Improved production of propionic acid using genome shuffling.</title>
        <authorList>
            <person name="Luna-Flores C.H."/>
            <person name="Palfreyman R.W."/>
            <person name="Kromer J.O."/>
            <person name="Nielsen L.K."/>
            <person name="Marcellin E."/>
        </authorList>
    </citation>
    <scope>NUCLEOTIDE SEQUENCE [LARGE SCALE GENOMIC DNA]</scope>
    <source>
        <strain evidence="2 4">F3E8</strain>
    </source>
</reference>
<name>A0AAC9ANI9_9ACTN</name>